<comment type="caution">
    <text evidence="2">The sequence shown here is derived from an EMBL/GenBank/DDBJ whole genome shotgun (WGS) entry which is preliminary data.</text>
</comment>
<keyword evidence="3" id="KW-1185">Reference proteome</keyword>
<dbReference type="RefSeq" id="WP_103034972.1">
    <property type="nucleotide sequence ID" value="NZ_MPDH01000014.1"/>
</dbReference>
<keyword evidence="1" id="KW-0812">Transmembrane</keyword>
<evidence type="ECO:0008006" key="4">
    <source>
        <dbReference type="Google" id="ProtNLM"/>
    </source>
</evidence>
<dbReference type="EMBL" id="MPDH01000014">
    <property type="protein sequence ID" value="PNP90632.1"/>
    <property type="molecule type" value="Genomic_DNA"/>
</dbReference>
<feature type="transmembrane region" description="Helical" evidence="1">
    <location>
        <begin position="49"/>
        <end position="66"/>
    </location>
</feature>
<evidence type="ECO:0000313" key="2">
    <source>
        <dbReference type="EMBL" id="PNP90632.1"/>
    </source>
</evidence>
<sequence>MNKSLIEIFIQLKSLFILILSFILAYYLHPSLLLNLPDSEKIRWGVDTAVWNTVFNILYTVGCSLVKRQQLDILCKLKNPDGSSDIMTISGKGKKVLVELSIEGKSDFVTDDLEIKILFPNWLTPQLKPEAYIFQADAQTFLVDIRKIIDSNETVKLTRTFTLDLISNVDSYNEDHIEGVILKSKCKKKYLIRYRCEKIILKREG</sequence>
<reference evidence="2 3" key="1">
    <citation type="submission" date="2016-11" db="EMBL/GenBank/DDBJ databases">
        <title>Whole Genome Sequence of Listeria newyorkensis.</title>
        <authorList>
            <person name="Frink S."/>
            <person name="Morales C."/>
            <person name="Kiang D."/>
        </authorList>
    </citation>
    <scope>NUCLEOTIDE SEQUENCE [LARGE SCALE GENOMIC DNA]</scope>
    <source>
        <strain evidence="2 3">F1604011-044</strain>
    </source>
</reference>
<dbReference type="Proteomes" id="UP000236500">
    <property type="component" value="Unassembled WGS sequence"/>
</dbReference>
<organism evidence="2 3">
    <name type="scientific">Listeria newyorkensis</name>
    <dbReference type="NCBI Taxonomy" id="1497681"/>
    <lineage>
        <taxon>Bacteria</taxon>
        <taxon>Bacillati</taxon>
        <taxon>Bacillota</taxon>
        <taxon>Bacilli</taxon>
        <taxon>Bacillales</taxon>
        <taxon>Listeriaceae</taxon>
        <taxon>Listeria</taxon>
    </lineage>
</organism>
<keyword evidence="1" id="KW-0472">Membrane</keyword>
<feature type="transmembrane region" description="Helical" evidence="1">
    <location>
        <begin position="12"/>
        <end position="29"/>
    </location>
</feature>
<evidence type="ECO:0000256" key="1">
    <source>
        <dbReference type="SAM" id="Phobius"/>
    </source>
</evidence>
<gene>
    <name evidence="2" type="ORF">BMT55_11685</name>
</gene>
<protein>
    <recommendedName>
        <fullName evidence="4">SMODS-associating 2TM beta-strand rich effector domain-containing protein</fullName>
    </recommendedName>
</protein>
<name>A0ABX4XK38_9LIST</name>
<evidence type="ECO:0000313" key="3">
    <source>
        <dbReference type="Proteomes" id="UP000236500"/>
    </source>
</evidence>
<proteinExistence type="predicted"/>
<keyword evidence="1" id="KW-1133">Transmembrane helix</keyword>
<accession>A0ABX4XK38</accession>